<evidence type="ECO:0000256" key="1">
    <source>
        <dbReference type="SAM" id="MobiDB-lite"/>
    </source>
</evidence>
<sequence length="414" mass="44797">MEVDVPARVEAQDSLDLVARRGSVIDAVRGSGSGGRAANVGGSDRELPSACEKLRVLYRQAMAKGHEQRGRTKKTGVDGQLGPEMDSLVNAGTRAGLGCYQLPVMAYFENDRNVSDHRECRRDDSKGCPRCYVPPSTICCSLCNPDDPAFAILTRIPPPLKTSAPRASKVATDYKMSSTDVEFRVALNDFRRQHTLKRYGHVHLNNLGAGMIMGDETLDRIADCAHAGKLTTVETLYQETKWPKSRELGSELLELVNTCCLVRYYPSNSPFVTTPLRTRQPHAEGGPCPSHTAESRPAASRSSGKTVRQCSACGQSGHIKSNVKCPARQKELASDKENSALVSTGSVEATSGPAATPSPTSGDSERPLMMATASGEQTGMLTVYESLWEEPAFHRTRRVMPLSSLIESLRANGA</sequence>
<dbReference type="AlphaFoldDB" id="A0A5K1K289"/>
<feature type="region of interest" description="Disordered" evidence="1">
    <location>
        <begin position="328"/>
        <end position="367"/>
    </location>
</feature>
<dbReference type="EMBL" id="LR728164">
    <property type="protein sequence ID" value="VWP00100.1"/>
    <property type="molecule type" value="Genomic_DNA"/>
</dbReference>
<evidence type="ECO:0008006" key="3">
    <source>
        <dbReference type="Google" id="ProtNLM"/>
    </source>
</evidence>
<feature type="compositionally biased region" description="Polar residues" evidence="1">
    <location>
        <begin position="340"/>
        <end position="349"/>
    </location>
</feature>
<name>A0A5K1K289_9APHY</name>
<proteinExistence type="predicted"/>
<evidence type="ECO:0000313" key="2">
    <source>
        <dbReference type="EMBL" id="VWP00100.1"/>
    </source>
</evidence>
<organism evidence="2">
    <name type="scientific">Ganoderma boninense</name>
    <dbReference type="NCBI Taxonomy" id="34458"/>
    <lineage>
        <taxon>Eukaryota</taxon>
        <taxon>Fungi</taxon>
        <taxon>Dikarya</taxon>
        <taxon>Basidiomycota</taxon>
        <taxon>Agaricomycotina</taxon>
        <taxon>Agaricomycetes</taxon>
        <taxon>Polyporales</taxon>
        <taxon>Polyporaceae</taxon>
        <taxon>Ganoderma</taxon>
    </lineage>
</organism>
<accession>A0A5K1K289</accession>
<feature type="region of interest" description="Disordered" evidence="1">
    <location>
        <begin position="271"/>
        <end position="306"/>
    </location>
</feature>
<protein>
    <recommendedName>
        <fullName evidence="3">Zinc knuckle domain-containing protein</fullName>
    </recommendedName>
</protein>
<gene>
    <name evidence="2" type="primary">I1RSK0</name>
</gene>
<reference evidence="2" key="1">
    <citation type="submission" date="2019-10" db="EMBL/GenBank/DDBJ databases">
        <authorList>
            <person name="Nor Muhammad N."/>
        </authorList>
    </citation>
    <scope>NUCLEOTIDE SEQUENCE</scope>
</reference>
<feature type="compositionally biased region" description="Basic and acidic residues" evidence="1">
    <location>
        <begin position="328"/>
        <end position="338"/>
    </location>
</feature>